<evidence type="ECO:0000256" key="2">
    <source>
        <dbReference type="ARBA" id="ARBA00007165"/>
    </source>
</evidence>
<feature type="transmembrane region" description="Helical" evidence="6">
    <location>
        <begin position="16"/>
        <end position="37"/>
    </location>
</feature>
<gene>
    <name evidence="9" type="ORF">Mkiyose1413_41830</name>
    <name evidence="8" type="ORF">SRL2020028_06610</name>
</gene>
<dbReference type="EMBL" id="BRXE01000003">
    <property type="protein sequence ID" value="GLB81405.1"/>
    <property type="molecule type" value="Genomic_DNA"/>
</dbReference>
<keyword evidence="10" id="KW-1185">Reference proteome</keyword>
<evidence type="ECO:0000313" key="10">
    <source>
        <dbReference type="Proteomes" id="UP001064782"/>
    </source>
</evidence>
<dbReference type="EMBL" id="BRZI01000040">
    <property type="protein sequence ID" value="GLD32300.1"/>
    <property type="molecule type" value="Genomic_DNA"/>
</dbReference>
<proteinExistence type="inferred from homology"/>
<accession>A0A9P3QAQ5</accession>
<evidence type="ECO:0000256" key="6">
    <source>
        <dbReference type="RuleBase" id="RU363076"/>
    </source>
</evidence>
<evidence type="ECO:0000313" key="9">
    <source>
        <dbReference type="EMBL" id="GLD32300.1"/>
    </source>
</evidence>
<evidence type="ECO:0000256" key="5">
    <source>
        <dbReference type="ARBA" id="ARBA00023136"/>
    </source>
</evidence>
<dbReference type="PANTHER" id="PTHR23427">
    <property type="entry name" value="SURFEIT LOCUS PROTEIN"/>
    <property type="match status" value="1"/>
</dbReference>
<feature type="transmembrane region" description="Helical" evidence="6">
    <location>
        <begin position="218"/>
        <end position="241"/>
    </location>
</feature>
<evidence type="ECO:0000256" key="3">
    <source>
        <dbReference type="ARBA" id="ARBA00022692"/>
    </source>
</evidence>
<dbReference type="Proteomes" id="UP001165663">
    <property type="component" value="Unassembled WGS sequence"/>
</dbReference>
<feature type="compositionally biased region" description="Basic and acidic residues" evidence="7">
    <location>
        <begin position="272"/>
        <end position="285"/>
    </location>
</feature>
<dbReference type="PROSITE" id="PS50895">
    <property type="entry name" value="SURF1"/>
    <property type="match status" value="1"/>
</dbReference>
<dbReference type="PANTHER" id="PTHR23427:SF2">
    <property type="entry name" value="SURFEIT LOCUS PROTEIN 1"/>
    <property type="match status" value="1"/>
</dbReference>
<dbReference type="InterPro" id="IPR002994">
    <property type="entry name" value="Surf1/Shy1"/>
</dbReference>
<dbReference type="AlphaFoldDB" id="A0A9P3QAQ5"/>
<dbReference type="CDD" id="cd06662">
    <property type="entry name" value="SURF1"/>
    <property type="match status" value="1"/>
</dbReference>
<comment type="subcellular location">
    <subcellularLocation>
        <location evidence="6">Cell membrane</location>
        <topology evidence="6">Multi-pass membrane protein</topology>
    </subcellularLocation>
    <subcellularLocation>
        <location evidence="1">Membrane</location>
    </subcellularLocation>
</comment>
<dbReference type="Proteomes" id="UP001064782">
    <property type="component" value="Unassembled WGS sequence"/>
</dbReference>
<keyword evidence="3 6" id="KW-0812">Transmembrane</keyword>
<evidence type="ECO:0000256" key="1">
    <source>
        <dbReference type="ARBA" id="ARBA00004370"/>
    </source>
</evidence>
<dbReference type="GO" id="GO:0005886">
    <property type="term" value="C:plasma membrane"/>
    <property type="evidence" value="ECO:0007669"/>
    <property type="project" value="UniProtKB-SubCell"/>
</dbReference>
<name>A0A9P3QAQ5_9MYCO</name>
<dbReference type="RefSeq" id="WP_264894339.1">
    <property type="nucleotide sequence ID" value="NZ_BRXE01000003.1"/>
</dbReference>
<reference evidence="9" key="1">
    <citation type="submission" date="2022-08" db="EMBL/GenBank/DDBJ databases">
        <title>Mycobacterium kiyosense sp. nov., scotochromogenic slow-glowing species isolated from respiratory specimens.</title>
        <authorList>
            <person name="Fukano H."/>
            <person name="Kazumi Y."/>
            <person name="Sakagami N."/>
            <person name="Ato M."/>
            <person name="Mitarai S."/>
            <person name="Hoshino Y."/>
        </authorList>
    </citation>
    <scope>NUCLEOTIDE SEQUENCE</scope>
    <source>
        <strain evidence="9">1413</strain>
        <strain evidence="8">SRL2020-028</strain>
    </source>
</reference>
<dbReference type="InterPro" id="IPR045214">
    <property type="entry name" value="Surf1/Surf4"/>
</dbReference>
<keyword evidence="4 6" id="KW-1133">Transmembrane helix</keyword>
<keyword evidence="5 6" id="KW-0472">Membrane</keyword>
<keyword evidence="6" id="KW-1003">Cell membrane</keyword>
<sequence length="285" mass="31259">MARRTPSLAFLLRPGWIALWLVCIAFTYLCFTVLAPWQLGKNTRTSRENQQIADSLNTAPVSLKTLLPQQNSSAPDAQWRRVTATGHYLPNVQVLARLRVVEGDQAFEVLAPFAVDDGPIVLVDRGYVRPEPGSHVPQIPPPPSQTVTITARLRDSEPTVAGKDPFTRDGYQQVYSVSTEQVSALTKVPLAGSYLQLVEDQPGGLGVIGLPHLDAGPFLSYGIQWILFGVVAPSALGYFVYAELRARRQEKQQRSATAPSDQGRASAPAAKTVEDKLADRYGRRR</sequence>
<evidence type="ECO:0000313" key="8">
    <source>
        <dbReference type="EMBL" id="GLB81405.1"/>
    </source>
</evidence>
<evidence type="ECO:0000256" key="7">
    <source>
        <dbReference type="SAM" id="MobiDB-lite"/>
    </source>
</evidence>
<comment type="similarity">
    <text evidence="2 6">Belongs to the SURF1 family.</text>
</comment>
<comment type="caution">
    <text evidence="9">The sequence shown here is derived from an EMBL/GenBank/DDBJ whole genome shotgun (WGS) entry which is preliminary data.</text>
</comment>
<protein>
    <recommendedName>
        <fullName evidence="6">SURF1-like protein</fullName>
    </recommendedName>
</protein>
<dbReference type="Pfam" id="PF02104">
    <property type="entry name" value="SURF1"/>
    <property type="match status" value="1"/>
</dbReference>
<feature type="region of interest" description="Disordered" evidence="7">
    <location>
        <begin position="250"/>
        <end position="285"/>
    </location>
</feature>
<organism evidence="9 10">
    <name type="scientific">Mycobacterium kiyosense</name>
    <dbReference type="NCBI Taxonomy" id="2871094"/>
    <lineage>
        <taxon>Bacteria</taxon>
        <taxon>Bacillati</taxon>
        <taxon>Actinomycetota</taxon>
        <taxon>Actinomycetes</taxon>
        <taxon>Mycobacteriales</taxon>
        <taxon>Mycobacteriaceae</taxon>
        <taxon>Mycobacterium</taxon>
    </lineage>
</organism>
<evidence type="ECO:0000256" key="4">
    <source>
        <dbReference type="ARBA" id="ARBA00022989"/>
    </source>
</evidence>